<dbReference type="InterPro" id="IPR046158">
    <property type="entry name" value="DUF6160"/>
</dbReference>
<evidence type="ECO:0000313" key="3">
    <source>
        <dbReference type="EMBL" id="MCK0536397.1"/>
    </source>
</evidence>
<accession>A0ABT0E450</accession>
<evidence type="ECO:0000259" key="2">
    <source>
        <dbReference type="Pfam" id="PF19657"/>
    </source>
</evidence>
<dbReference type="RefSeq" id="WP_246947580.1">
    <property type="nucleotide sequence ID" value="NZ_JALKII010000001.1"/>
</dbReference>
<evidence type="ECO:0000256" key="1">
    <source>
        <dbReference type="SAM" id="SignalP"/>
    </source>
</evidence>
<keyword evidence="1" id="KW-0732">Signal</keyword>
<feature type="signal peptide" evidence="1">
    <location>
        <begin position="1"/>
        <end position="27"/>
    </location>
</feature>
<proteinExistence type="predicted"/>
<dbReference type="EMBL" id="JALKII010000001">
    <property type="protein sequence ID" value="MCK0536397.1"/>
    <property type="molecule type" value="Genomic_DNA"/>
</dbReference>
<evidence type="ECO:0000313" key="4">
    <source>
        <dbReference type="Proteomes" id="UP001165524"/>
    </source>
</evidence>
<organism evidence="3 4">
    <name type="scientific">Alcanivorax quisquiliarum</name>
    <dbReference type="NCBI Taxonomy" id="2933565"/>
    <lineage>
        <taxon>Bacteria</taxon>
        <taxon>Pseudomonadati</taxon>
        <taxon>Pseudomonadota</taxon>
        <taxon>Gammaproteobacteria</taxon>
        <taxon>Oceanospirillales</taxon>
        <taxon>Alcanivoracaceae</taxon>
        <taxon>Alcanivorax</taxon>
    </lineage>
</organism>
<sequence length="777" mass="83147">MAQRKTTKNAATLSLLCGFATSATAFAMQPLNDSEMASVSGRDGLAVNIQAPSGWHADALVLETDKGLPHESRLSLNDITLTGVNADGGLAGANVAAATFELDIGSNSEGEGMLGVSLYTDNRIRLRTDSLTIPTGNSTDSMGTWAFDFEGGIEMQNQGLFNIDYDQARLYGEINNANLFYRQGGDSNAWLVMRDFNLKWEVPEGTIGIDSQGIVQRTGTPGAPAATLAESDLINLTLDFEFALGRSTDIGNPDQEFVIQEYVPGDQADEQNTYGLMHFGWDGSIRDAEIRFMAGGAWADGDDPYSQYSQGLRFSSQWDYVTSGDPMGEEFVWRLGETATVGSSDLSSVKFELGDWRMWGARTAAKPSPHYFPLIAIDVVNDGVSDIAPHTLEWLCRGTSDCETVEIGIEPSADGALAVLVRDGQLQAYSNKVRYLETDANGTTTIREFDWGLIYALANLDANIYLYPDGAGADAGLRADLLVRSQTFDVNDATMQGNNWDHGTHLMIADTEAQMGIGFIDSSFIVAGKDVRIAVKTADRDGAGKITDFHSGGLDFYSADARFNYRATFGGGLLPEHEDYGDASKPQTVIGADLDMNLEGMVNLRFSPADPNSPAGSNYLGYSGALRLEHGDRTSGIINGVTTLETCGSTGLQSCGTYLSLAEPSQPDAAVKLANIHGDIAFENGKVDIIGSGERGSSGLDANPALKISNDILIGEAAKSGTQDWNARMNVSDFGRPMMIDNLMLGPDNLGSIAIPSAQIYSSITLEPQTAAVPFTP</sequence>
<name>A0ABT0E450_9GAMM</name>
<feature type="domain" description="DUF6160" evidence="2">
    <location>
        <begin position="14"/>
        <end position="104"/>
    </location>
</feature>
<feature type="chain" id="PRO_5045719989" description="DUF6160 domain-containing protein" evidence="1">
    <location>
        <begin position="28"/>
        <end position="777"/>
    </location>
</feature>
<gene>
    <name evidence="3" type="ORF">MU846_01590</name>
</gene>
<protein>
    <recommendedName>
        <fullName evidence="2">DUF6160 domain-containing protein</fullName>
    </recommendedName>
</protein>
<comment type="caution">
    <text evidence="3">The sequence shown here is derived from an EMBL/GenBank/DDBJ whole genome shotgun (WGS) entry which is preliminary data.</text>
</comment>
<dbReference type="Proteomes" id="UP001165524">
    <property type="component" value="Unassembled WGS sequence"/>
</dbReference>
<reference evidence="3" key="1">
    <citation type="submission" date="2022-04" db="EMBL/GenBank/DDBJ databases">
        <title>Alcanivorax sp. CY1518 draft genome sequence.</title>
        <authorList>
            <person name="Zhao G."/>
            <person name="An M."/>
        </authorList>
    </citation>
    <scope>NUCLEOTIDE SEQUENCE</scope>
    <source>
        <strain evidence="3">CY1518</strain>
    </source>
</reference>
<keyword evidence="4" id="KW-1185">Reference proteome</keyword>
<dbReference type="Pfam" id="PF19657">
    <property type="entry name" value="DUF6160"/>
    <property type="match status" value="1"/>
</dbReference>